<evidence type="ECO:0000313" key="1">
    <source>
        <dbReference type="EMBL" id="KAE8379637.1"/>
    </source>
</evidence>
<dbReference type="OrthoDB" id="2364732at2759"/>
<name>A0A5N7BDA1_9EURO</name>
<dbReference type="EMBL" id="ML736191">
    <property type="protein sequence ID" value="KAE8379637.1"/>
    <property type="molecule type" value="Genomic_DNA"/>
</dbReference>
<gene>
    <name evidence="1" type="ORF">BDV26DRAFT_291095</name>
</gene>
<accession>A0A5N7BDA1</accession>
<dbReference type="Proteomes" id="UP000326198">
    <property type="component" value="Unassembled WGS sequence"/>
</dbReference>
<proteinExistence type="predicted"/>
<dbReference type="InterPro" id="IPR027417">
    <property type="entry name" value="P-loop_NTPase"/>
</dbReference>
<organism evidence="1 2">
    <name type="scientific">Aspergillus bertholletiae</name>
    <dbReference type="NCBI Taxonomy" id="1226010"/>
    <lineage>
        <taxon>Eukaryota</taxon>
        <taxon>Fungi</taxon>
        <taxon>Dikarya</taxon>
        <taxon>Ascomycota</taxon>
        <taxon>Pezizomycotina</taxon>
        <taxon>Eurotiomycetes</taxon>
        <taxon>Eurotiomycetidae</taxon>
        <taxon>Eurotiales</taxon>
        <taxon>Aspergillaceae</taxon>
        <taxon>Aspergillus</taxon>
        <taxon>Aspergillus subgen. Circumdati</taxon>
    </lineage>
</organism>
<dbReference type="AlphaFoldDB" id="A0A5N7BDA1"/>
<evidence type="ECO:0000313" key="2">
    <source>
        <dbReference type="Proteomes" id="UP000326198"/>
    </source>
</evidence>
<dbReference type="SUPFAM" id="SSF52540">
    <property type="entry name" value="P-loop containing nucleoside triphosphate hydrolases"/>
    <property type="match status" value="1"/>
</dbReference>
<sequence>MTINSSNSPMTITYLAASTNVPRPRIMAAGECTAEVTVGKIKIPLDNIKISPREDTVTKSINLIDLYSIIHARGTPASGKTTLALLLRDRLKDQGRHVFYLPNWKKYLDKVDRDTWNALYEVISQRCPGPIPPNLPDRDVVMIVDEAQGSYKDAEFWNDIIKPISDNSSDYNLRIFLFCSYGSPLTGVDNKDFCNYYTPVEIPIQQRITLTPQLNRKSPQIGLFYTESEFNDVLSRMVRYMCPNLVATLDNEAKRYVFSLTNGHAGCVKAVIQFLCETYRAGMKLDETFVISKHHVVDTLDKNEESDFGFLRDFGVARAFLKEKDLKPDIRDILCEIAEEGNIMWEPERPGLEECYRRGWVHRMIAGDNRHPDSYDIAVLPSRLHEKWLQHLIGKDSKALPPRFTNLTQLCMEILPEFSRMNLKYSTTGQNLSTAAQFRPIEAQYQDEFYRAFNKVAGRGVPISTEWARTTSGRVDFFIPEKKWAVELLRDYNGVDDHIKRFKNGGQYFQWLETKAVNDWIVINCATTAPTAVYNESRLFHAVFQKDYTELQISIIKGRACMMFSV</sequence>
<keyword evidence="2" id="KW-1185">Reference proteome</keyword>
<protein>
    <submittedName>
        <fullName evidence="1">Uncharacterized protein</fullName>
    </submittedName>
</protein>
<reference evidence="1 2" key="1">
    <citation type="submission" date="2019-04" db="EMBL/GenBank/DDBJ databases">
        <title>Friends and foes A comparative genomics studyof 23 Aspergillus species from section Flavi.</title>
        <authorList>
            <consortium name="DOE Joint Genome Institute"/>
            <person name="Kjaerbolling I."/>
            <person name="Vesth T."/>
            <person name="Frisvad J.C."/>
            <person name="Nybo J.L."/>
            <person name="Theobald S."/>
            <person name="Kildgaard S."/>
            <person name="Isbrandt T."/>
            <person name="Kuo A."/>
            <person name="Sato A."/>
            <person name="Lyhne E.K."/>
            <person name="Kogle M.E."/>
            <person name="Wiebenga A."/>
            <person name="Kun R.S."/>
            <person name="Lubbers R.J."/>
            <person name="Makela M.R."/>
            <person name="Barry K."/>
            <person name="Chovatia M."/>
            <person name="Clum A."/>
            <person name="Daum C."/>
            <person name="Haridas S."/>
            <person name="He G."/>
            <person name="LaButti K."/>
            <person name="Lipzen A."/>
            <person name="Mondo S."/>
            <person name="Riley R."/>
            <person name="Salamov A."/>
            <person name="Simmons B.A."/>
            <person name="Magnuson J.K."/>
            <person name="Henrissat B."/>
            <person name="Mortensen U.H."/>
            <person name="Larsen T.O."/>
            <person name="Devries R.P."/>
            <person name="Grigoriev I.V."/>
            <person name="Machida M."/>
            <person name="Baker S.E."/>
            <person name="Andersen M.R."/>
        </authorList>
    </citation>
    <scope>NUCLEOTIDE SEQUENCE [LARGE SCALE GENOMIC DNA]</scope>
    <source>
        <strain evidence="1 2">IBT 29228</strain>
    </source>
</reference>